<dbReference type="RefSeq" id="XP_005724443.1">
    <property type="nucleotide sequence ID" value="XM_005724386.1"/>
</dbReference>
<dbReference type="InterPro" id="IPR035078">
    <property type="entry name" value="PEP_carboxykinase_GTP_N"/>
</dbReference>
<evidence type="ECO:0000256" key="1">
    <source>
        <dbReference type="ARBA" id="ARBA00001936"/>
    </source>
</evidence>
<dbReference type="GO" id="GO:0071549">
    <property type="term" value="P:cellular response to dexamethasone stimulus"/>
    <property type="evidence" value="ECO:0007669"/>
    <property type="project" value="TreeGrafter"/>
</dbReference>
<evidence type="ECO:0000313" key="24">
    <source>
        <dbReference type="Proteomes" id="UP000695023"/>
    </source>
</evidence>
<sequence length="624" mass="69248">MPPQIPSQNQSGPRILQGDLSALSPAVREFLETNMTLCQPESIHICDGSDEENLAILTQLEEQGMIKKLTKYENCWLARTDPRDVARVESKTVIVTQEQKDTVPTPLGGGISQLGRWMPPEEFDKAMAQRFPGCMRGRTMYVIPFSMGPVGSPLSKIGVQLTDSPYVVASMRVMTRMGKAVLTALGTGEFVRCLHSVGCPLPLKKPLVNNWPCNPELTLVAHIPDRRQIISFGSGYGGNSLLGKKCFALRIASRIAKEEGWLAEHMLILGVTNPAGKKKYMAAAFPSACGKTNLAMLCPTLPGWKVECVGDDIAWMKFDDQGNLRAINPENGFFGVAPGTSAKTNPNAMATIIKNTIFTNVAETSDGGVYWEGMDQSLPEGVTITSWKNKPWRSEDGEPCAHPNSRFCTPARQCPIIDPQWESPEGVPIEAIIFGGRRPEGVPLVYEAFDWQHGVFVGAAMRSEATAAAEHKGKVIMHDPFAMRPFFGYNFGQYLSHWLSMADRPGAKLPKIFHVNWFRKSPTAGFLWPGFGENIRVLDWMFRRVNGEEGAMPSAVGYLPCRDSLNLQGLQGHVDLEELFSLDQEFWQREVDEIRKYFTTQVNADLPNEIAQQLALLQQRVKQM</sequence>
<evidence type="ECO:0000256" key="20">
    <source>
        <dbReference type="ARBA" id="ARBA00047291"/>
    </source>
</evidence>
<dbReference type="AlphaFoldDB" id="A0A9Y3QT99"/>
<dbReference type="Pfam" id="PF00821">
    <property type="entry name" value="PEPCK_GTP"/>
    <property type="match status" value="1"/>
</dbReference>
<dbReference type="Gene3D" id="3.40.449.10">
    <property type="entry name" value="Phosphoenolpyruvate Carboxykinase, domain 1"/>
    <property type="match status" value="1"/>
</dbReference>
<keyword evidence="12" id="KW-0547">Nucleotide-binding</keyword>
<dbReference type="GO" id="GO:0042594">
    <property type="term" value="P:response to starvation"/>
    <property type="evidence" value="ECO:0007669"/>
    <property type="project" value="TreeGrafter"/>
</dbReference>
<dbReference type="HAMAP" id="MF_00452">
    <property type="entry name" value="PEPCK_GTP"/>
    <property type="match status" value="1"/>
</dbReference>
<name>A0A9Y3QT99_9CICH</name>
<evidence type="ECO:0000256" key="3">
    <source>
        <dbReference type="ARBA" id="ARBA00004742"/>
    </source>
</evidence>
<dbReference type="Gene3D" id="3.90.228.20">
    <property type="match status" value="1"/>
</dbReference>
<comment type="pathway">
    <text evidence="3">Carbohydrate biosynthesis; gluconeogenesis.</text>
</comment>
<evidence type="ECO:0000256" key="18">
    <source>
        <dbReference type="ARBA" id="ARBA00040372"/>
    </source>
</evidence>
<dbReference type="GO" id="GO:0019543">
    <property type="term" value="P:propionate catabolic process"/>
    <property type="evidence" value="ECO:0007669"/>
    <property type="project" value="TreeGrafter"/>
</dbReference>
<keyword evidence="13" id="KW-0418">Kinase</keyword>
<evidence type="ECO:0000256" key="16">
    <source>
        <dbReference type="ARBA" id="ARBA00023211"/>
    </source>
</evidence>
<keyword evidence="10" id="KW-0808">Transferase</keyword>
<evidence type="ECO:0000256" key="15">
    <source>
        <dbReference type="ARBA" id="ARBA00023134"/>
    </source>
</evidence>
<dbReference type="Pfam" id="PF17297">
    <property type="entry name" value="PEPCK_N"/>
    <property type="match status" value="1"/>
</dbReference>
<keyword evidence="24" id="KW-1185">Reference proteome</keyword>
<dbReference type="GO" id="GO:0005525">
    <property type="term" value="F:GTP binding"/>
    <property type="evidence" value="ECO:0007669"/>
    <property type="project" value="UniProtKB-KW"/>
</dbReference>
<evidence type="ECO:0000256" key="5">
    <source>
        <dbReference type="ARBA" id="ARBA00011245"/>
    </source>
</evidence>
<feature type="domain" description="Phosphoenolpyruvate carboxykinase GTP-utilising N-terminal" evidence="23">
    <location>
        <begin position="29"/>
        <end position="257"/>
    </location>
</feature>
<keyword evidence="9" id="KW-0597">Phosphoprotein</keyword>
<dbReference type="GO" id="GO:0004613">
    <property type="term" value="F:phosphoenolpyruvate carboxykinase (GTP) activity"/>
    <property type="evidence" value="ECO:0007669"/>
    <property type="project" value="UniProtKB-EC"/>
</dbReference>
<comment type="subcellular location">
    <subcellularLocation>
        <location evidence="2">Cytoplasm</location>
    </subcellularLocation>
</comment>
<organism evidence="24 25">
    <name type="scientific">Pundamilia nyererei</name>
    <dbReference type="NCBI Taxonomy" id="303518"/>
    <lineage>
        <taxon>Eukaryota</taxon>
        <taxon>Metazoa</taxon>
        <taxon>Chordata</taxon>
        <taxon>Craniata</taxon>
        <taxon>Vertebrata</taxon>
        <taxon>Euteleostomi</taxon>
        <taxon>Actinopterygii</taxon>
        <taxon>Neopterygii</taxon>
        <taxon>Teleostei</taxon>
        <taxon>Neoteleostei</taxon>
        <taxon>Acanthomorphata</taxon>
        <taxon>Ovalentaria</taxon>
        <taxon>Cichlomorphae</taxon>
        <taxon>Cichliformes</taxon>
        <taxon>Cichlidae</taxon>
        <taxon>African cichlids</taxon>
        <taxon>Pseudocrenilabrinae</taxon>
        <taxon>Haplochromini</taxon>
        <taxon>Pundamilia</taxon>
    </lineage>
</organism>
<dbReference type="SUPFAM" id="SSF68923">
    <property type="entry name" value="PEP carboxykinase N-terminal domain"/>
    <property type="match status" value="1"/>
</dbReference>
<comment type="cofactor">
    <cofactor evidence="1">
        <name>Mn(2+)</name>
        <dbReference type="ChEBI" id="CHEBI:29035"/>
    </cofactor>
</comment>
<dbReference type="FunFam" id="3.40.449.10:FF:000003">
    <property type="entry name" value="Phosphoenolpyruvate carboxykinase, cytosolic [GTP]"/>
    <property type="match status" value="1"/>
</dbReference>
<evidence type="ECO:0000313" key="25">
    <source>
        <dbReference type="RefSeq" id="XP_005724443.1"/>
    </source>
</evidence>
<dbReference type="PANTHER" id="PTHR11561">
    <property type="entry name" value="PHOSPHOENOLPYRUVATE CARBOXYKINASE"/>
    <property type="match status" value="1"/>
</dbReference>
<dbReference type="Proteomes" id="UP000695023">
    <property type="component" value="Unplaced"/>
</dbReference>
<evidence type="ECO:0000256" key="4">
    <source>
        <dbReference type="ARBA" id="ARBA00005796"/>
    </source>
</evidence>
<dbReference type="GO" id="GO:0032869">
    <property type="term" value="P:cellular response to insulin stimulus"/>
    <property type="evidence" value="ECO:0007669"/>
    <property type="project" value="TreeGrafter"/>
</dbReference>
<evidence type="ECO:0000256" key="2">
    <source>
        <dbReference type="ARBA" id="ARBA00004496"/>
    </source>
</evidence>
<evidence type="ECO:0000256" key="12">
    <source>
        <dbReference type="ARBA" id="ARBA00022741"/>
    </source>
</evidence>
<dbReference type="PIRSF" id="PIRSF001348">
    <property type="entry name" value="PEP_carboxykinase_GTP"/>
    <property type="match status" value="1"/>
</dbReference>
<keyword evidence="8" id="KW-0963">Cytoplasm</keyword>
<keyword evidence="11" id="KW-0479">Metal-binding</keyword>
<dbReference type="GO" id="GO:0030145">
    <property type="term" value="F:manganese ion binding"/>
    <property type="evidence" value="ECO:0007669"/>
    <property type="project" value="TreeGrafter"/>
</dbReference>
<proteinExistence type="inferred from homology"/>
<dbReference type="PROSITE" id="PS00505">
    <property type="entry name" value="PEPCK_GTP"/>
    <property type="match status" value="1"/>
</dbReference>
<evidence type="ECO:0000256" key="8">
    <source>
        <dbReference type="ARBA" id="ARBA00022490"/>
    </source>
</evidence>
<dbReference type="GO" id="GO:0006107">
    <property type="term" value="P:oxaloacetate metabolic process"/>
    <property type="evidence" value="ECO:0007669"/>
    <property type="project" value="TreeGrafter"/>
</dbReference>
<evidence type="ECO:0000256" key="6">
    <source>
        <dbReference type="ARBA" id="ARBA00012306"/>
    </source>
</evidence>
<dbReference type="InterPro" id="IPR008210">
    <property type="entry name" value="PEP_carboxykinase_N"/>
</dbReference>
<reference evidence="25" key="1">
    <citation type="submission" date="2025-08" db="UniProtKB">
        <authorList>
            <consortium name="RefSeq"/>
        </authorList>
    </citation>
    <scope>IDENTIFICATION</scope>
</reference>
<evidence type="ECO:0000259" key="23">
    <source>
        <dbReference type="Pfam" id="PF17297"/>
    </source>
</evidence>
<dbReference type="GeneID" id="102202732"/>
<evidence type="ECO:0000256" key="21">
    <source>
        <dbReference type="ARBA" id="ARBA00049257"/>
    </source>
</evidence>
<dbReference type="GO" id="GO:0006094">
    <property type="term" value="P:gluconeogenesis"/>
    <property type="evidence" value="ECO:0007669"/>
    <property type="project" value="UniProtKB-KW"/>
</dbReference>
<comment type="catalytic activity">
    <reaction evidence="21">
        <text>L-seryl-[protein] + GTP = O-phospho-L-seryl-[protein] + GDP + H(+)</text>
        <dbReference type="Rhea" id="RHEA:64020"/>
        <dbReference type="Rhea" id="RHEA-COMP:9863"/>
        <dbReference type="Rhea" id="RHEA-COMP:11604"/>
        <dbReference type="ChEBI" id="CHEBI:15378"/>
        <dbReference type="ChEBI" id="CHEBI:29999"/>
        <dbReference type="ChEBI" id="CHEBI:37565"/>
        <dbReference type="ChEBI" id="CHEBI:58189"/>
        <dbReference type="ChEBI" id="CHEBI:83421"/>
    </reaction>
    <physiologicalReaction direction="left-to-right" evidence="21">
        <dbReference type="Rhea" id="RHEA:64021"/>
    </physiologicalReaction>
</comment>
<keyword evidence="15" id="KW-0342">GTP-binding</keyword>
<protein>
    <recommendedName>
        <fullName evidence="18">Phosphoenolpyruvate carboxykinase, cytosolic [GTP]</fullName>
        <ecNumber evidence="6">4.1.1.32</ecNumber>
    </recommendedName>
    <alternativeName>
        <fullName evidence="19">Serine-protein kinase PCK1</fullName>
    </alternativeName>
</protein>
<dbReference type="InterPro" id="IPR018091">
    <property type="entry name" value="PEP_carboxykin_GTP_CS"/>
</dbReference>
<evidence type="ECO:0000256" key="11">
    <source>
        <dbReference type="ARBA" id="ARBA00022723"/>
    </source>
</evidence>
<dbReference type="CDD" id="cd00819">
    <property type="entry name" value="PEPCK_GTP"/>
    <property type="match status" value="1"/>
</dbReference>
<gene>
    <name evidence="25" type="primary">pck1</name>
</gene>
<evidence type="ECO:0000256" key="19">
    <source>
        <dbReference type="ARBA" id="ARBA00042054"/>
    </source>
</evidence>
<dbReference type="InterPro" id="IPR035077">
    <property type="entry name" value="PEP_carboxykinase_GTP_C"/>
</dbReference>
<dbReference type="Gene3D" id="2.170.8.10">
    <property type="entry name" value="Phosphoenolpyruvate Carboxykinase, domain 2"/>
    <property type="match status" value="1"/>
</dbReference>
<evidence type="ECO:0000259" key="22">
    <source>
        <dbReference type="Pfam" id="PF00821"/>
    </source>
</evidence>
<dbReference type="GO" id="GO:0071333">
    <property type="term" value="P:cellular response to glucose stimulus"/>
    <property type="evidence" value="ECO:0007669"/>
    <property type="project" value="TreeGrafter"/>
</dbReference>
<dbReference type="FunFam" id="2.170.8.10:FF:000006">
    <property type="entry name" value="Phosphoenolpyruvate carboxykinase, cytosolic [GTP]"/>
    <property type="match status" value="1"/>
</dbReference>
<dbReference type="NCBIfam" id="NF003253">
    <property type="entry name" value="PRK04210.1"/>
    <property type="match status" value="1"/>
</dbReference>
<dbReference type="PANTHER" id="PTHR11561:SF18">
    <property type="entry name" value="PHOSPHOENOLPYRUVATE CARBOXYKINASE, CYTOSOLIC [GTP]"/>
    <property type="match status" value="1"/>
</dbReference>
<feature type="domain" description="Phosphoenolpyruvate carboxykinase C-terminal P-loop" evidence="22">
    <location>
        <begin position="261"/>
        <end position="620"/>
    </location>
</feature>
<dbReference type="InterPro" id="IPR008209">
    <property type="entry name" value="PEP_carboxykinase_GTP"/>
</dbReference>
<evidence type="ECO:0000256" key="14">
    <source>
        <dbReference type="ARBA" id="ARBA00022793"/>
    </source>
</evidence>
<keyword evidence="17" id="KW-0456">Lyase</keyword>
<evidence type="ECO:0000256" key="17">
    <source>
        <dbReference type="ARBA" id="ARBA00023239"/>
    </source>
</evidence>
<dbReference type="InterPro" id="IPR013035">
    <property type="entry name" value="PEP_carboxykinase_C"/>
</dbReference>
<comment type="subunit">
    <text evidence="5">Monomer.</text>
</comment>
<dbReference type="GO" id="GO:0046327">
    <property type="term" value="P:glycerol biosynthetic process from pyruvate"/>
    <property type="evidence" value="ECO:0007669"/>
    <property type="project" value="TreeGrafter"/>
</dbReference>
<dbReference type="FunFam" id="3.90.228.20:FF:000005">
    <property type="entry name" value="Phosphoenolpyruvate carboxykinase [GTP], mitochondrial"/>
    <property type="match status" value="1"/>
</dbReference>
<comment type="similarity">
    <text evidence="4">Belongs to the phosphoenolpyruvate carboxykinase [GTP] family.</text>
</comment>
<evidence type="ECO:0000256" key="10">
    <source>
        <dbReference type="ARBA" id="ARBA00022679"/>
    </source>
</evidence>
<dbReference type="SUPFAM" id="SSF53795">
    <property type="entry name" value="PEP carboxykinase-like"/>
    <property type="match status" value="1"/>
</dbReference>
<dbReference type="GO" id="GO:0070365">
    <property type="term" value="P:hepatocyte differentiation"/>
    <property type="evidence" value="ECO:0007669"/>
    <property type="project" value="TreeGrafter"/>
</dbReference>
<comment type="catalytic activity">
    <reaction evidence="20">
        <text>oxaloacetate + GTP = phosphoenolpyruvate + GDP + CO2</text>
        <dbReference type="Rhea" id="RHEA:10388"/>
        <dbReference type="ChEBI" id="CHEBI:16452"/>
        <dbReference type="ChEBI" id="CHEBI:16526"/>
        <dbReference type="ChEBI" id="CHEBI:37565"/>
        <dbReference type="ChEBI" id="CHEBI:58189"/>
        <dbReference type="ChEBI" id="CHEBI:58702"/>
        <dbReference type="EC" id="4.1.1.32"/>
    </reaction>
    <physiologicalReaction direction="left-to-right" evidence="20">
        <dbReference type="Rhea" id="RHEA:10389"/>
    </physiologicalReaction>
    <physiologicalReaction direction="right-to-left" evidence="20">
        <dbReference type="Rhea" id="RHEA:10390"/>
    </physiologicalReaction>
</comment>
<dbReference type="EC" id="4.1.1.32" evidence="6"/>
<keyword evidence="14" id="KW-0210">Decarboxylase</keyword>
<evidence type="ECO:0000256" key="9">
    <source>
        <dbReference type="ARBA" id="ARBA00022553"/>
    </source>
</evidence>
<keyword evidence="16" id="KW-0464">Manganese</keyword>
<accession>A0A9Y3QT99</accession>
<evidence type="ECO:0000256" key="13">
    <source>
        <dbReference type="ARBA" id="ARBA00022777"/>
    </source>
</evidence>
<dbReference type="CTD" id="5105"/>
<dbReference type="GO" id="GO:0005829">
    <property type="term" value="C:cytosol"/>
    <property type="evidence" value="ECO:0007669"/>
    <property type="project" value="TreeGrafter"/>
</dbReference>
<keyword evidence="7" id="KW-0312">Gluconeogenesis</keyword>
<evidence type="ECO:0000256" key="7">
    <source>
        <dbReference type="ARBA" id="ARBA00022432"/>
    </source>
</evidence>
<dbReference type="GO" id="GO:0016301">
    <property type="term" value="F:kinase activity"/>
    <property type="evidence" value="ECO:0007669"/>
    <property type="project" value="UniProtKB-KW"/>
</dbReference>